<protein>
    <recommendedName>
        <fullName evidence="4">Protein FAR1-RELATED SEQUENCE</fullName>
    </recommendedName>
</protein>
<dbReference type="Gramene" id="KQL11624">
    <property type="protein sequence ID" value="KQL11624"/>
    <property type="gene ID" value="SETIT_008804mg"/>
</dbReference>
<dbReference type="EnsemblPlants" id="KQL11624">
    <property type="protein sequence ID" value="KQL11624"/>
    <property type="gene ID" value="SETIT_008804mg"/>
</dbReference>
<proteinExistence type="predicted"/>
<evidence type="ECO:0000256" key="1">
    <source>
        <dbReference type="SAM" id="MobiDB-lite"/>
    </source>
</evidence>
<dbReference type="AlphaFoldDB" id="K3Y3L7"/>
<dbReference type="HOGENOM" id="CLU_1680952_0_0_1"/>
<feature type="region of interest" description="Disordered" evidence="1">
    <location>
        <begin position="92"/>
        <end position="111"/>
    </location>
</feature>
<name>K3Y3L7_SETIT</name>
<dbReference type="PANTHER" id="PTHR47718:SF2">
    <property type="entry name" value="PROTEIN FAR1-RELATED SEQUENCE 5-LIKE"/>
    <property type="match status" value="1"/>
</dbReference>
<evidence type="ECO:0008006" key="4">
    <source>
        <dbReference type="Google" id="ProtNLM"/>
    </source>
</evidence>
<feature type="compositionally biased region" description="Basic and acidic residues" evidence="1">
    <location>
        <begin position="99"/>
        <end position="110"/>
    </location>
</feature>
<dbReference type="EMBL" id="AGNK02002634">
    <property type="status" value="NOT_ANNOTATED_CDS"/>
    <property type="molecule type" value="Genomic_DNA"/>
</dbReference>
<reference evidence="3" key="1">
    <citation type="journal article" date="2012" name="Nat. Biotechnol.">
        <title>Reference genome sequence of the model plant Setaria.</title>
        <authorList>
            <person name="Bennetzen J.L."/>
            <person name="Schmutz J."/>
            <person name="Wang H."/>
            <person name="Percifield R."/>
            <person name="Hawkins J."/>
            <person name="Pontaroli A.C."/>
            <person name="Estep M."/>
            <person name="Feng L."/>
            <person name="Vaughn J.N."/>
            <person name="Grimwood J."/>
            <person name="Jenkins J."/>
            <person name="Barry K."/>
            <person name="Lindquist E."/>
            <person name="Hellsten U."/>
            <person name="Deshpande S."/>
            <person name="Wang X."/>
            <person name="Wu X."/>
            <person name="Mitros T."/>
            <person name="Triplett J."/>
            <person name="Yang X."/>
            <person name="Ye C.Y."/>
            <person name="Mauro-Herrera M."/>
            <person name="Wang L."/>
            <person name="Li P."/>
            <person name="Sharma M."/>
            <person name="Sharma R."/>
            <person name="Ronald P.C."/>
            <person name="Panaud O."/>
            <person name="Kellogg E.A."/>
            <person name="Brutnell T.P."/>
            <person name="Doust A.N."/>
            <person name="Tuskan G.A."/>
            <person name="Rokhsar D."/>
            <person name="Devos K.M."/>
        </authorList>
    </citation>
    <scope>NUCLEOTIDE SEQUENCE [LARGE SCALE GENOMIC DNA]</scope>
    <source>
        <strain evidence="3">cv. Yugu1</strain>
    </source>
</reference>
<organism evidence="2 3">
    <name type="scientific">Setaria italica</name>
    <name type="common">Foxtail millet</name>
    <name type="synonym">Panicum italicum</name>
    <dbReference type="NCBI Taxonomy" id="4555"/>
    <lineage>
        <taxon>Eukaryota</taxon>
        <taxon>Viridiplantae</taxon>
        <taxon>Streptophyta</taxon>
        <taxon>Embryophyta</taxon>
        <taxon>Tracheophyta</taxon>
        <taxon>Spermatophyta</taxon>
        <taxon>Magnoliopsida</taxon>
        <taxon>Liliopsida</taxon>
        <taxon>Poales</taxon>
        <taxon>Poaceae</taxon>
        <taxon>PACMAD clade</taxon>
        <taxon>Panicoideae</taxon>
        <taxon>Panicodae</taxon>
        <taxon>Paniceae</taxon>
        <taxon>Cenchrinae</taxon>
        <taxon>Setaria</taxon>
    </lineage>
</organism>
<keyword evidence="3" id="KW-1185">Reference proteome</keyword>
<evidence type="ECO:0000313" key="3">
    <source>
        <dbReference type="Proteomes" id="UP000004995"/>
    </source>
</evidence>
<dbReference type="PANTHER" id="PTHR47718">
    <property type="entry name" value="OS01G0519700 PROTEIN"/>
    <property type="match status" value="1"/>
</dbReference>
<dbReference type="InParanoid" id="K3Y3L7"/>
<reference evidence="2" key="2">
    <citation type="submission" date="2018-08" db="UniProtKB">
        <authorList>
            <consortium name="EnsemblPlants"/>
        </authorList>
    </citation>
    <scope>IDENTIFICATION</scope>
    <source>
        <strain evidence="2">Yugu1</strain>
    </source>
</reference>
<dbReference type="Proteomes" id="UP000004995">
    <property type="component" value="Unassembled WGS sequence"/>
</dbReference>
<accession>K3Y3L7</accession>
<sequence>MEFSTIEEARMFWVTFGGQKDREKGNYKVNDLILEHNHTLHLPQASHLMASQRKISELQGFEIEMANDAEIGPKATHELAYIQNAVKHLAELDDEESDASPKQEVEDNNKEPSILSDFSVCMYEYEDEATFEETFNIMRSKVSKQTWLDSIYKVREK</sequence>
<evidence type="ECO:0000313" key="2">
    <source>
        <dbReference type="EnsemblPlants" id="KQL11624"/>
    </source>
</evidence>